<sequence>MIHTLNINESPIIGAFATCTEKFALVPLGTKPDVCKSLEERLDVPVILTLVSGSTVVGSLCRGNSNGLLVSRNSSVRGMDELDIPVHELPGKLNAVGNVVLANDSAALVHPELSDSSVEKIAKALNVDVKRGTIGGIRTVGMAGVATNRGLLVHPRASNDELANLEELFDLPVDVGTSNFGTQMVGSGVLANSKGYVAGSQTTGHELGRIEDALGF</sequence>
<dbReference type="Proteomes" id="UP000509594">
    <property type="component" value="Chromosome"/>
</dbReference>
<dbReference type="InterPro" id="IPR002769">
    <property type="entry name" value="eIF6"/>
</dbReference>
<dbReference type="OrthoDB" id="33582at2157"/>
<evidence type="ECO:0000313" key="4">
    <source>
        <dbReference type="EMBL" id="QLC49654.1"/>
    </source>
</evidence>
<dbReference type="PANTHER" id="PTHR10784">
    <property type="entry name" value="TRANSLATION INITIATION FACTOR 6"/>
    <property type="match status" value="1"/>
</dbReference>
<keyword evidence="5" id="KW-1185">Reference proteome</keyword>
<keyword evidence="2 3" id="KW-0648">Protein biosynthesis</keyword>
<organism evidence="4 5">
    <name type="scientific">Methanolobus zinderi</name>
    <dbReference type="NCBI Taxonomy" id="536044"/>
    <lineage>
        <taxon>Archaea</taxon>
        <taxon>Methanobacteriati</taxon>
        <taxon>Methanobacteriota</taxon>
        <taxon>Stenosarchaea group</taxon>
        <taxon>Methanomicrobia</taxon>
        <taxon>Methanosarcinales</taxon>
        <taxon>Methanosarcinaceae</taxon>
        <taxon>Methanolobus</taxon>
    </lineage>
</organism>
<reference evidence="4 5" key="1">
    <citation type="submission" date="2020-06" db="EMBL/GenBank/DDBJ databases">
        <title>Methanolobus halotolerans sp. nov., isolated from a saline lake Tus in Siberia.</title>
        <authorList>
            <person name="Shen Y."/>
            <person name="Chen S.-C."/>
            <person name="Lai M.-C."/>
            <person name="Huang H.-H."/>
            <person name="Chiu H.-H."/>
            <person name="Tang S.-L."/>
            <person name="Rogozin D.Y."/>
            <person name="Degermendzhy A.G."/>
        </authorList>
    </citation>
    <scope>NUCLEOTIDE SEQUENCE [LARGE SCALE GENOMIC DNA]</scope>
    <source>
        <strain evidence="4 5">DSM 21339</strain>
    </source>
</reference>
<dbReference type="RefSeq" id="WP_176964710.1">
    <property type="nucleotide sequence ID" value="NZ_CP058215.1"/>
</dbReference>
<dbReference type="GO" id="GO:0003743">
    <property type="term" value="F:translation initiation factor activity"/>
    <property type="evidence" value="ECO:0007669"/>
    <property type="project" value="UniProtKB-UniRule"/>
</dbReference>
<dbReference type="KEGG" id="mzi:HWN40_05015"/>
<gene>
    <name evidence="3" type="primary">eif6</name>
    <name evidence="4" type="ORF">HWN40_05015</name>
</gene>
<evidence type="ECO:0000256" key="2">
    <source>
        <dbReference type="ARBA" id="ARBA00022917"/>
    </source>
</evidence>
<dbReference type="SMART" id="SM00654">
    <property type="entry name" value="eIF6"/>
    <property type="match status" value="1"/>
</dbReference>
<evidence type="ECO:0000256" key="1">
    <source>
        <dbReference type="ARBA" id="ARBA00022540"/>
    </source>
</evidence>
<evidence type="ECO:0000256" key="3">
    <source>
        <dbReference type="HAMAP-Rule" id="MF_00032"/>
    </source>
</evidence>
<dbReference type="NCBIfam" id="NF003130">
    <property type="entry name" value="PRK04046.2-1"/>
    <property type="match status" value="1"/>
</dbReference>
<dbReference type="NCBIfam" id="TIGR00323">
    <property type="entry name" value="eIF-6"/>
    <property type="match status" value="1"/>
</dbReference>
<dbReference type="Pfam" id="PF01912">
    <property type="entry name" value="eIF-6"/>
    <property type="match status" value="1"/>
</dbReference>
<name>A0A7D5EDT0_9EURY</name>
<dbReference type="AlphaFoldDB" id="A0A7D5EDT0"/>
<comment type="function">
    <text evidence="3">Binds to the 50S ribosomal subunit and prevents its association with the 30S ribosomal subunit to form the 70S initiation complex.</text>
</comment>
<dbReference type="SUPFAM" id="SSF55909">
    <property type="entry name" value="Pentein"/>
    <property type="match status" value="1"/>
</dbReference>
<dbReference type="HAMAP" id="MF_00032">
    <property type="entry name" value="eIF_6"/>
    <property type="match status" value="1"/>
</dbReference>
<dbReference type="GeneID" id="55821012"/>
<dbReference type="PIRSF" id="PIRSF006413">
    <property type="entry name" value="IF-6"/>
    <property type="match status" value="1"/>
</dbReference>
<accession>A0A7D5EDT0</accession>
<proteinExistence type="inferred from homology"/>
<dbReference type="GO" id="GO:0043022">
    <property type="term" value="F:ribosome binding"/>
    <property type="evidence" value="ECO:0007669"/>
    <property type="project" value="InterPro"/>
</dbReference>
<evidence type="ECO:0000313" key="5">
    <source>
        <dbReference type="Proteomes" id="UP000509594"/>
    </source>
</evidence>
<protein>
    <recommendedName>
        <fullName evidence="3">Translation initiation factor 6</fullName>
        <shortName evidence="3">aIF-6</shortName>
    </recommendedName>
</protein>
<dbReference type="EMBL" id="CP058215">
    <property type="protein sequence ID" value="QLC49654.1"/>
    <property type="molecule type" value="Genomic_DNA"/>
</dbReference>
<comment type="similarity">
    <text evidence="3">Belongs to the eIF-6 family.</text>
</comment>
<keyword evidence="1 3" id="KW-0396">Initiation factor</keyword>
<dbReference type="Gene3D" id="3.75.10.10">
    <property type="entry name" value="L-arginine/glycine Amidinotransferase, Chain A"/>
    <property type="match status" value="1"/>
</dbReference>
<dbReference type="GO" id="GO:0042256">
    <property type="term" value="P:cytosolic ribosome assembly"/>
    <property type="evidence" value="ECO:0007669"/>
    <property type="project" value="InterPro"/>
</dbReference>